<feature type="chain" id="PRO_5003938837" evidence="2">
    <location>
        <begin position="30"/>
        <end position="129"/>
    </location>
</feature>
<gene>
    <name evidence="3" type="ordered locus">Anacy_5442</name>
</gene>
<feature type="compositionally biased region" description="Basic and acidic residues" evidence="1">
    <location>
        <begin position="88"/>
        <end position="97"/>
    </location>
</feature>
<dbReference type="AlphaFoldDB" id="K9ZQF1"/>
<proteinExistence type="predicted"/>
<evidence type="ECO:0000313" key="3">
    <source>
        <dbReference type="EMBL" id="AFZ60757.1"/>
    </source>
</evidence>
<feature type="region of interest" description="Disordered" evidence="1">
    <location>
        <begin position="37"/>
        <end position="129"/>
    </location>
</feature>
<evidence type="ECO:0000256" key="1">
    <source>
        <dbReference type="SAM" id="MobiDB-lite"/>
    </source>
</evidence>
<protein>
    <submittedName>
        <fullName evidence="3">Proline/alanine-rich repeat-containing protein</fullName>
    </submittedName>
</protein>
<keyword evidence="4" id="KW-1185">Reference proteome</keyword>
<dbReference type="EMBL" id="CP003659">
    <property type="protein sequence ID" value="AFZ60757.1"/>
    <property type="molecule type" value="Genomic_DNA"/>
</dbReference>
<dbReference type="PATRIC" id="fig|272123.3.peg.5896"/>
<evidence type="ECO:0000256" key="2">
    <source>
        <dbReference type="SAM" id="SignalP"/>
    </source>
</evidence>
<accession>K9ZQF1</accession>
<feature type="signal peptide" evidence="2">
    <location>
        <begin position="1"/>
        <end position="29"/>
    </location>
</feature>
<organism evidence="3 4">
    <name type="scientific">Anabaena cylindrica (strain ATCC 27899 / PCC 7122)</name>
    <dbReference type="NCBI Taxonomy" id="272123"/>
    <lineage>
        <taxon>Bacteria</taxon>
        <taxon>Bacillati</taxon>
        <taxon>Cyanobacteriota</taxon>
        <taxon>Cyanophyceae</taxon>
        <taxon>Nostocales</taxon>
        <taxon>Nostocaceae</taxon>
        <taxon>Anabaena</taxon>
    </lineage>
</organism>
<sequence>MNLNKAVVVTAIAAAAGTFSLILLNQVNAVNPSYQIAQVSPSPNAQPDGEQRPPRPDFKAAATKLGVTEQQLKGCPGVPANPPGQGDKNQRPPRPDFKTAATKLGVTEQQLKDALGVPAHPPSQGDRNQ</sequence>
<dbReference type="HOGENOM" id="CLU_1999695_0_0_3"/>
<dbReference type="eggNOG" id="ENOG50335C9">
    <property type="taxonomic scope" value="Bacteria"/>
</dbReference>
<evidence type="ECO:0000313" key="4">
    <source>
        <dbReference type="Proteomes" id="UP000010474"/>
    </source>
</evidence>
<dbReference type="RefSeq" id="WP_015217369.1">
    <property type="nucleotide sequence ID" value="NC_019771.1"/>
</dbReference>
<name>K9ZQF1_ANACC</name>
<dbReference type="KEGG" id="acy:Anacy_5442"/>
<reference evidence="4" key="1">
    <citation type="journal article" date="2013" name="Proc. Natl. Acad. Sci. U.S.A.">
        <title>Improving the coverage of the cyanobacterial phylum using diversity-driven genome sequencing.</title>
        <authorList>
            <person name="Shih P.M."/>
            <person name="Wu D."/>
            <person name="Latifi A."/>
            <person name="Axen S.D."/>
            <person name="Fewer D.P."/>
            <person name="Talla E."/>
            <person name="Calteau A."/>
            <person name="Cai F."/>
            <person name="Tandeau de Marsac N."/>
            <person name="Rippka R."/>
            <person name="Herdman M."/>
            <person name="Sivonen K."/>
            <person name="Coursin T."/>
            <person name="Laurent T."/>
            <person name="Goodwin L."/>
            <person name="Nolan M."/>
            <person name="Davenport K.W."/>
            <person name="Han C.S."/>
            <person name="Rubin E.M."/>
            <person name="Eisen J.A."/>
            <person name="Woyke T."/>
            <person name="Gugger M."/>
            <person name="Kerfeld C.A."/>
        </authorList>
    </citation>
    <scope>NUCLEOTIDE SEQUENCE [LARGE SCALE GENOMIC DNA]</scope>
    <source>
        <strain evidence="4">ATCC 27899 / PCC 7122</strain>
    </source>
</reference>
<dbReference type="Proteomes" id="UP000010474">
    <property type="component" value="Chromosome"/>
</dbReference>
<feature type="compositionally biased region" description="Basic and acidic residues" evidence="1">
    <location>
        <begin position="49"/>
        <end position="58"/>
    </location>
</feature>
<keyword evidence="2" id="KW-0732">Signal</keyword>